<evidence type="ECO:0000313" key="3">
    <source>
        <dbReference type="Proteomes" id="UP000553632"/>
    </source>
</evidence>
<comment type="caution">
    <text evidence="2">The sequence shown here is derived from an EMBL/GenBank/DDBJ whole genome shotgun (WGS) entry which is preliminary data.</text>
</comment>
<dbReference type="Proteomes" id="UP000574390">
    <property type="component" value="Unassembled WGS sequence"/>
</dbReference>
<name>A0A7J6TPF9_PEROL</name>
<dbReference type="EMBL" id="JABANM010016541">
    <property type="protein sequence ID" value="KAF4729260.1"/>
    <property type="molecule type" value="Genomic_DNA"/>
</dbReference>
<evidence type="ECO:0000313" key="2">
    <source>
        <dbReference type="EMBL" id="KAF4747198.1"/>
    </source>
</evidence>
<evidence type="ECO:0000313" key="4">
    <source>
        <dbReference type="Proteomes" id="UP000574390"/>
    </source>
</evidence>
<gene>
    <name evidence="1" type="ORF">FOZ62_004077</name>
    <name evidence="2" type="ORF">FOZ63_004524</name>
</gene>
<reference evidence="3 4" key="1">
    <citation type="submission" date="2020-04" db="EMBL/GenBank/DDBJ databases">
        <title>Perkinsus olseni comparative genomics.</title>
        <authorList>
            <person name="Bogema D.R."/>
        </authorList>
    </citation>
    <scope>NUCLEOTIDE SEQUENCE [LARGE SCALE GENOMIC DNA]</scope>
    <source>
        <strain evidence="1">ATCC PRA-205</strain>
        <strain evidence="2 3">ATCC PRA-207</strain>
    </source>
</reference>
<evidence type="ECO:0000313" key="1">
    <source>
        <dbReference type="EMBL" id="KAF4729260.1"/>
    </source>
</evidence>
<dbReference type="AlphaFoldDB" id="A0A7J6TPF9"/>
<keyword evidence="3" id="KW-1185">Reference proteome</keyword>
<accession>A0A7J6TPF9</accession>
<proteinExistence type="predicted"/>
<protein>
    <submittedName>
        <fullName evidence="2">Uncharacterized protein</fullName>
    </submittedName>
</protein>
<dbReference type="EMBL" id="JABANO010009240">
    <property type="protein sequence ID" value="KAF4747198.1"/>
    <property type="molecule type" value="Genomic_DNA"/>
</dbReference>
<organism evidence="2 3">
    <name type="scientific">Perkinsus olseni</name>
    <name type="common">Perkinsus atlanticus</name>
    <dbReference type="NCBI Taxonomy" id="32597"/>
    <lineage>
        <taxon>Eukaryota</taxon>
        <taxon>Sar</taxon>
        <taxon>Alveolata</taxon>
        <taxon>Perkinsozoa</taxon>
        <taxon>Perkinsea</taxon>
        <taxon>Perkinsida</taxon>
        <taxon>Perkinsidae</taxon>
        <taxon>Perkinsus</taxon>
    </lineage>
</organism>
<dbReference type="Proteomes" id="UP000553632">
    <property type="component" value="Unassembled WGS sequence"/>
</dbReference>
<sequence length="181" mass="20199">MDPWSYYDLEVLKALNLPPDANLATVFGVVSPADNDDLPLEERFRRFHRKYRLGPIKGSEPRPLLLDPEEYNVKTMAHDRHNVALSVHVGLSAHANPALRDNPSTRAELRRSRAAFGNPSMPLKACPLSWLSMATSRSSTVPLAQGPALHLVELPRHDPRLPPGERLLLRCLRGTQESGPH</sequence>